<dbReference type="Pfam" id="PF02225">
    <property type="entry name" value="PA"/>
    <property type="match status" value="1"/>
</dbReference>
<feature type="region of interest" description="Disordered" evidence="2">
    <location>
        <begin position="417"/>
        <end position="454"/>
    </location>
</feature>
<dbReference type="Proteomes" id="UP000011087">
    <property type="component" value="Unassembled WGS sequence"/>
</dbReference>
<evidence type="ECO:0000259" key="3">
    <source>
        <dbReference type="Pfam" id="PF02225"/>
    </source>
</evidence>
<feature type="coiled-coil region" evidence="1">
    <location>
        <begin position="71"/>
        <end position="115"/>
    </location>
</feature>
<organism evidence="4">
    <name type="scientific">Guillardia theta (strain CCMP2712)</name>
    <name type="common">Cryptophyte</name>
    <dbReference type="NCBI Taxonomy" id="905079"/>
    <lineage>
        <taxon>Eukaryota</taxon>
        <taxon>Cryptophyceae</taxon>
        <taxon>Pyrenomonadales</taxon>
        <taxon>Geminigeraceae</taxon>
        <taxon>Guillardia</taxon>
    </lineage>
</organism>
<dbReference type="EnsemblProtists" id="EKX41358">
    <property type="protein sequence ID" value="EKX41358"/>
    <property type="gene ID" value="GUITHDRAFT_112569"/>
</dbReference>
<dbReference type="KEGG" id="gtt:GUITHDRAFT_112569"/>
<evidence type="ECO:0000313" key="6">
    <source>
        <dbReference type="Proteomes" id="UP000011087"/>
    </source>
</evidence>
<reference evidence="4 6" key="1">
    <citation type="journal article" date="2012" name="Nature">
        <title>Algal genomes reveal evolutionary mosaicism and the fate of nucleomorphs.</title>
        <authorList>
            <consortium name="DOE Joint Genome Institute"/>
            <person name="Curtis B.A."/>
            <person name="Tanifuji G."/>
            <person name="Burki F."/>
            <person name="Gruber A."/>
            <person name="Irimia M."/>
            <person name="Maruyama S."/>
            <person name="Arias M.C."/>
            <person name="Ball S.G."/>
            <person name="Gile G.H."/>
            <person name="Hirakawa Y."/>
            <person name="Hopkins J.F."/>
            <person name="Kuo A."/>
            <person name="Rensing S.A."/>
            <person name="Schmutz J."/>
            <person name="Symeonidi A."/>
            <person name="Elias M."/>
            <person name="Eveleigh R.J."/>
            <person name="Herman E.K."/>
            <person name="Klute M.J."/>
            <person name="Nakayama T."/>
            <person name="Obornik M."/>
            <person name="Reyes-Prieto A."/>
            <person name="Armbrust E.V."/>
            <person name="Aves S.J."/>
            <person name="Beiko R.G."/>
            <person name="Coutinho P."/>
            <person name="Dacks J.B."/>
            <person name="Durnford D.G."/>
            <person name="Fast N.M."/>
            <person name="Green B.R."/>
            <person name="Grisdale C.J."/>
            <person name="Hempel F."/>
            <person name="Henrissat B."/>
            <person name="Hoppner M.P."/>
            <person name="Ishida K."/>
            <person name="Kim E."/>
            <person name="Koreny L."/>
            <person name="Kroth P.G."/>
            <person name="Liu Y."/>
            <person name="Malik S.B."/>
            <person name="Maier U.G."/>
            <person name="McRose D."/>
            <person name="Mock T."/>
            <person name="Neilson J.A."/>
            <person name="Onodera N.T."/>
            <person name="Poole A.M."/>
            <person name="Pritham E.J."/>
            <person name="Richards T.A."/>
            <person name="Rocap G."/>
            <person name="Roy S.W."/>
            <person name="Sarai C."/>
            <person name="Schaack S."/>
            <person name="Shirato S."/>
            <person name="Slamovits C.H."/>
            <person name="Spencer D.F."/>
            <person name="Suzuki S."/>
            <person name="Worden A.Z."/>
            <person name="Zauner S."/>
            <person name="Barry K."/>
            <person name="Bell C."/>
            <person name="Bharti A.K."/>
            <person name="Crow J.A."/>
            <person name="Grimwood J."/>
            <person name="Kramer R."/>
            <person name="Lindquist E."/>
            <person name="Lucas S."/>
            <person name="Salamov A."/>
            <person name="McFadden G.I."/>
            <person name="Lane C.E."/>
            <person name="Keeling P.J."/>
            <person name="Gray M.W."/>
            <person name="Grigoriev I.V."/>
            <person name="Archibald J.M."/>
        </authorList>
    </citation>
    <scope>NUCLEOTIDE SEQUENCE</scope>
    <source>
        <strain evidence="4 6">CCMP2712</strain>
    </source>
</reference>
<evidence type="ECO:0000313" key="5">
    <source>
        <dbReference type="EnsemblProtists" id="EKX41358"/>
    </source>
</evidence>
<dbReference type="PaxDb" id="55529-EKX41358"/>
<keyword evidence="6" id="KW-1185">Reference proteome</keyword>
<gene>
    <name evidence="4" type="ORF">GUITHDRAFT_112569</name>
</gene>
<dbReference type="RefSeq" id="XP_005828338.1">
    <property type="nucleotide sequence ID" value="XM_005828281.1"/>
</dbReference>
<feature type="domain" description="PA" evidence="3">
    <location>
        <begin position="321"/>
        <end position="393"/>
    </location>
</feature>
<reference evidence="6" key="2">
    <citation type="submission" date="2012-11" db="EMBL/GenBank/DDBJ databases">
        <authorList>
            <person name="Kuo A."/>
            <person name="Curtis B.A."/>
            <person name="Tanifuji G."/>
            <person name="Burki F."/>
            <person name="Gruber A."/>
            <person name="Irimia M."/>
            <person name="Maruyama S."/>
            <person name="Arias M.C."/>
            <person name="Ball S.G."/>
            <person name="Gile G.H."/>
            <person name="Hirakawa Y."/>
            <person name="Hopkins J.F."/>
            <person name="Rensing S.A."/>
            <person name="Schmutz J."/>
            <person name="Symeonidi A."/>
            <person name="Elias M."/>
            <person name="Eveleigh R.J."/>
            <person name="Herman E.K."/>
            <person name="Klute M.J."/>
            <person name="Nakayama T."/>
            <person name="Obornik M."/>
            <person name="Reyes-Prieto A."/>
            <person name="Armbrust E.V."/>
            <person name="Aves S.J."/>
            <person name="Beiko R.G."/>
            <person name="Coutinho P."/>
            <person name="Dacks J.B."/>
            <person name="Durnford D.G."/>
            <person name="Fast N.M."/>
            <person name="Green B.R."/>
            <person name="Grisdale C."/>
            <person name="Hempe F."/>
            <person name="Henrissat B."/>
            <person name="Hoppner M.P."/>
            <person name="Ishida K.-I."/>
            <person name="Kim E."/>
            <person name="Koreny L."/>
            <person name="Kroth P.G."/>
            <person name="Liu Y."/>
            <person name="Malik S.-B."/>
            <person name="Maier U.G."/>
            <person name="McRose D."/>
            <person name="Mock T."/>
            <person name="Neilson J.A."/>
            <person name="Onodera N.T."/>
            <person name="Poole A.M."/>
            <person name="Pritham E.J."/>
            <person name="Richards T.A."/>
            <person name="Rocap G."/>
            <person name="Roy S.W."/>
            <person name="Sarai C."/>
            <person name="Schaack S."/>
            <person name="Shirato S."/>
            <person name="Slamovits C.H."/>
            <person name="Spencer D.F."/>
            <person name="Suzuki S."/>
            <person name="Worden A.Z."/>
            <person name="Zauner S."/>
            <person name="Barry K."/>
            <person name="Bell C."/>
            <person name="Bharti A.K."/>
            <person name="Crow J.A."/>
            <person name="Grimwood J."/>
            <person name="Kramer R."/>
            <person name="Lindquist E."/>
            <person name="Lucas S."/>
            <person name="Salamov A."/>
            <person name="McFadden G.I."/>
            <person name="Lane C.E."/>
            <person name="Keeling P.J."/>
            <person name="Gray M.W."/>
            <person name="Grigoriev I.V."/>
            <person name="Archibald J.M."/>
        </authorList>
    </citation>
    <scope>NUCLEOTIDE SEQUENCE</scope>
    <source>
        <strain evidence="6">CCMP2712</strain>
    </source>
</reference>
<dbReference type="Gene3D" id="3.50.30.30">
    <property type="match status" value="1"/>
</dbReference>
<sequence length="474" mass="53214">MLQADLPAGKFRRNVQRVKNSLKLIQVMDKRDSPVDPLKALVEPKEDEISLLHQLNQIEAELAGRGVDGKMKDIQQRLTRATQELSQAESLYSSCLSAAQKIEKVEKDMAEIESTKSAAAPGEGTERRLARRLEMLRKRRSYLEKLGSRTEELKGLVAARRSRLKQVSQEHEQAIQEIAPFEDQRRQVMKMFSDVPSVDLSSVLSLPNIFVSSHPDIGILYFGVVALLDVSMAEEDLEIRHVPKDRLVQFVACTFGRSRGERFSSLITTDTVSSVIEDYEAEELVRGRFEVGEEGELLFGSGKHNMLAPALARPPLADEQLSNQREMRGSLAVVHGGRCAVALKALRALQAGAEGVVVLLDLDPSRPLLPPAPGRLEAAEQVDVPVLCMRKEDEGRLLAAHRVKVCMLKSGFEASLEEEKEEDQSQELISPRKTRRRENILEEDEVEEERGKGVEELTEKWSKWKEFKPAPKKN</sequence>
<dbReference type="InterPro" id="IPR003137">
    <property type="entry name" value="PA_domain"/>
</dbReference>
<dbReference type="AlphaFoldDB" id="L1IYL6"/>
<protein>
    <recommendedName>
        <fullName evidence="3">PA domain-containing protein</fullName>
    </recommendedName>
</protein>
<accession>L1IYL6</accession>
<dbReference type="EMBL" id="JH993024">
    <property type="protein sequence ID" value="EKX41358.1"/>
    <property type="molecule type" value="Genomic_DNA"/>
</dbReference>
<reference evidence="5" key="3">
    <citation type="submission" date="2016-03" db="UniProtKB">
        <authorList>
            <consortium name="EnsemblProtists"/>
        </authorList>
    </citation>
    <scope>IDENTIFICATION</scope>
</reference>
<dbReference type="HOGENOM" id="CLU_576784_0_0_1"/>
<dbReference type="InterPro" id="IPR046450">
    <property type="entry name" value="PA_dom_sf"/>
</dbReference>
<dbReference type="SUPFAM" id="SSF52025">
    <property type="entry name" value="PA domain"/>
    <property type="match status" value="1"/>
</dbReference>
<evidence type="ECO:0000256" key="1">
    <source>
        <dbReference type="SAM" id="Coils"/>
    </source>
</evidence>
<evidence type="ECO:0000313" key="4">
    <source>
        <dbReference type="EMBL" id="EKX41358.1"/>
    </source>
</evidence>
<dbReference type="GeneID" id="17298067"/>
<proteinExistence type="predicted"/>
<evidence type="ECO:0000256" key="2">
    <source>
        <dbReference type="SAM" id="MobiDB-lite"/>
    </source>
</evidence>
<keyword evidence="1" id="KW-0175">Coiled coil</keyword>
<name>L1IYL6_GUITC</name>